<keyword evidence="3" id="KW-0808">Transferase</keyword>
<dbReference type="Pfam" id="PF02397">
    <property type="entry name" value="Bac_transf"/>
    <property type="match status" value="1"/>
</dbReference>
<dbReference type="EMBL" id="FQZE01000044">
    <property type="protein sequence ID" value="SHJ96840.1"/>
    <property type="molecule type" value="Genomic_DNA"/>
</dbReference>
<dbReference type="AlphaFoldDB" id="A0A1M6NM96"/>
<name>A0A1M6NM96_9BACT</name>
<sequence length="368" mass="43621">MTKTKQKESTQKVLAHDFRVNATTFRENYIREEFGPEVLGFLHERLELSNSSNLVLATSSRFNILNQIGLFENMVNLRRINDIRYLNKFFEAVNARLPIDGTFIGCVETKDLRKERILRKYPAVLNHVYYCLDFMLKRVFPKLPVTKKIYFFLTRGNNRVISRSETLGRLIACGFKIEEEHNLAGNLYFVTRKVKAPLFPEDPTYGLLIKLKRIGKHGKPIRVYKLRTMHPFAEYLQDYVYRSNQLDKSGKFSDDFRVATIGKFLRKFWLDELPMFINFFKGDLKFVGVRPISPHYFNLYDEDLKKLRVKHKPGLFPPYYADLPETLEEIMASERRYLEQYEKHPLVTDVKYFRKIFCNIVFRKARSS</sequence>
<gene>
    <name evidence="3" type="ORF">SAMN05444280_1443</name>
</gene>
<comment type="similarity">
    <text evidence="1">Belongs to the bacterial sugar transferase family.</text>
</comment>
<dbReference type="OrthoDB" id="9808602at2"/>
<evidence type="ECO:0000313" key="4">
    <source>
        <dbReference type="Proteomes" id="UP000184050"/>
    </source>
</evidence>
<dbReference type="PANTHER" id="PTHR30576:SF0">
    <property type="entry name" value="UNDECAPRENYL-PHOSPHATE N-ACETYLGALACTOSAMINYL 1-PHOSPHATE TRANSFERASE-RELATED"/>
    <property type="match status" value="1"/>
</dbReference>
<reference evidence="3 4" key="1">
    <citation type="submission" date="2016-11" db="EMBL/GenBank/DDBJ databases">
        <authorList>
            <person name="Jaros S."/>
            <person name="Januszkiewicz K."/>
            <person name="Wedrychowicz H."/>
        </authorList>
    </citation>
    <scope>NUCLEOTIDE SEQUENCE [LARGE SCALE GENOMIC DNA]</scope>
    <source>
        <strain evidence="3 4">DSM 27063</strain>
    </source>
</reference>
<dbReference type="GO" id="GO:0016780">
    <property type="term" value="F:phosphotransferase activity, for other substituted phosphate groups"/>
    <property type="evidence" value="ECO:0007669"/>
    <property type="project" value="TreeGrafter"/>
</dbReference>
<proteinExistence type="inferred from homology"/>
<dbReference type="PANTHER" id="PTHR30576">
    <property type="entry name" value="COLANIC BIOSYNTHESIS UDP-GLUCOSE LIPID CARRIER TRANSFERASE"/>
    <property type="match status" value="1"/>
</dbReference>
<protein>
    <submittedName>
        <fullName evidence="3">Sugar transferase</fullName>
    </submittedName>
</protein>
<keyword evidence="4" id="KW-1185">Reference proteome</keyword>
<dbReference type="Proteomes" id="UP000184050">
    <property type="component" value="Unassembled WGS sequence"/>
</dbReference>
<evidence type="ECO:0000313" key="3">
    <source>
        <dbReference type="EMBL" id="SHJ96840.1"/>
    </source>
</evidence>
<organism evidence="3 4">
    <name type="scientific">Tangfeifania diversioriginum</name>
    <dbReference type="NCBI Taxonomy" id="1168035"/>
    <lineage>
        <taxon>Bacteria</taxon>
        <taxon>Pseudomonadati</taxon>
        <taxon>Bacteroidota</taxon>
        <taxon>Bacteroidia</taxon>
        <taxon>Marinilabiliales</taxon>
        <taxon>Prolixibacteraceae</taxon>
        <taxon>Tangfeifania</taxon>
    </lineage>
</organism>
<evidence type="ECO:0000256" key="1">
    <source>
        <dbReference type="ARBA" id="ARBA00006464"/>
    </source>
</evidence>
<dbReference type="RefSeq" id="WP_073173582.1">
    <property type="nucleotide sequence ID" value="NZ_FQZE01000044.1"/>
</dbReference>
<dbReference type="InterPro" id="IPR003362">
    <property type="entry name" value="Bact_transf"/>
</dbReference>
<evidence type="ECO:0000259" key="2">
    <source>
        <dbReference type="Pfam" id="PF02397"/>
    </source>
</evidence>
<dbReference type="STRING" id="1168035.SAMN05444280_1443"/>
<feature type="domain" description="Bacterial sugar transferase" evidence="2">
    <location>
        <begin position="208"/>
        <end position="352"/>
    </location>
</feature>
<accession>A0A1M6NM96</accession>